<dbReference type="GO" id="GO:0000932">
    <property type="term" value="C:P-body"/>
    <property type="evidence" value="ECO:0007669"/>
    <property type="project" value="TreeGrafter"/>
</dbReference>
<evidence type="ECO:0000313" key="5">
    <source>
        <dbReference type="Proteomes" id="UP000887560"/>
    </source>
</evidence>
<reference evidence="6" key="1">
    <citation type="submission" date="2022-11" db="UniProtKB">
        <authorList>
            <consortium name="WormBaseParasite"/>
        </authorList>
    </citation>
    <scope>IDENTIFICATION</scope>
</reference>
<dbReference type="SUPFAM" id="SSF50729">
    <property type="entry name" value="PH domain-like"/>
    <property type="match status" value="2"/>
</dbReference>
<dbReference type="InterPro" id="IPR010334">
    <property type="entry name" value="Dcp1"/>
</dbReference>
<keyword evidence="3" id="KW-0963">Cytoplasm</keyword>
<comment type="similarity">
    <text evidence="2">Belongs to the DCP1 family.</text>
</comment>
<evidence type="ECO:0000256" key="4">
    <source>
        <dbReference type="ARBA" id="ARBA00022664"/>
    </source>
</evidence>
<dbReference type="PANTHER" id="PTHR16290">
    <property type="entry name" value="TRANSCRIPTION FACTOR SMIF DECAPPING ENZYME DCP1"/>
    <property type="match status" value="1"/>
</dbReference>
<evidence type="ECO:0000313" key="6">
    <source>
        <dbReference type="WBParaSite" id="scf7180000422689.g9428"/>
    </source>
</evidence>
<comment type="subcellular location">
    <subcellularLocation>
        <location evidence="1">Cytoplasm</location>
    </subcellularLocation>
</comment>
<dbReference type="GO" id="GO:0031087">
    <property type="term" value="P:deadenylation-independent decapping of nuclear-transcribed mRNA"/>
    <property type="evidence" value="ECO:0007669"/>
    <property type="project" value="TreeGrafter"/>
</dbReference>
<evidence type="ECO:0000256" key="3">
    <source>
        <dbReference type="ARBA" id="ARBA00022490"/>
    </source>
</evidence>
<dbReference type="GO" id="GO:0000290">
    <property type="term" value="P:deadenylation-dependent decapping of nuclear-transcribed mRNA"/>
    <property type="evidence" value="ECO:0007669"/>
    <property type="project" value="InterPro"/>
</dbReference>
<dbReference type="GO" id="GO:0006397">
    <property type="term" value="P:mRNA processing"/>
    <property type="evidence" value="ECO:0007669"/>
    <property type="project" value="UniProtKB-KW"/>
</dbReference>
<evidence type="ECO:0000256" key="2">
    <source>
        <dbReference type="ARBA" id="ARBA00008778"/>
    </source>
</evidence>
<dbReference type="PANTHER" id="PTHR16290:SF0">
    <property type="entry name" value="DECAPPING PROTEIN 1, ISOFORM A"/>
    <property type="match status" value="1"/>
</dbReference>
<dbReference type="GO" id="GO:0008047">
    <property type="term" value="F:enzyme activator activity"/>
    <property type="evidence" value="ECO:0007669"/>
    <property type="project" value="InterPro"/>
</dbReference>
<dbReference type="WBParaSite" id="scf7180000422689.g9428">
    <property type="protein sequence ID" value="scf7180000422689.g9428"/>
    <property type="gene ID" value="scf7180000422689.g9428"/>
</dbReference>
<dbReference type="AlphaFoldDB" id="A0A915NYQ5"/>
<accession>A0A915NYQ5</accession>
<proteinExistence type="inferred from homology"/>
<keyword evidence="4" id="KW-0507">mRNA processing</keyword>
<name>A0A915NYQ5_9BILA</name>
<sequence length="453" mass="51842">MTNNNENKNLQNIQRIDTNACEIILQCTQAAYYEFDLMENNWKTKDQVGPLFVYKRLDYPHYAIMIANRQSLEDFVQPIEETSSLRYDPPYILIHRKDGSYFKLKNDPLLLGTIGGIWIYGEDECKRIFASIQKLRDIVVKEEACFISNMKAESAKSPVKTNETSSVKKPDEVIKVAMKTPEKIIEKTTLKKPPEVKTAVKAEVKKTEANANIKISPSGTDGRLNFRPLRTLDPSKLMKKNVKNINAKPPASVELPKQHQQPPPTPKIMSRVQSINNFVREVDLPKTSDIAAAAASVLPEIIQENGRGGDIGILKMILLEFIKRIDPFACRLLNYLPRAALYEYDSLEKKWKRTETEGPFVVFSRIDEPFYSLLVVDRKQRGKEDFLQPLIPGIKLTNKSPYIFISGRQDNMVFGLWLQDQDDCTRVYHDLSALLSEVNKLNEEHMPSTIDMF</sequence>
<organism evidence="5 6">
    <name type="scientific">Meloidogyne floridensis</name>
    <dbReference type="NCBI Taxonomy" id="298350"/>
    <lineage>
        <taxon>Eukaryota</taxon>
        <taxon>Metazoa</taxon>
        <taxon>Ecdysozoa</taxon>
        <taxon>Nematoda</taxon>
        <taxon>Chromadorea</taxon>
        <taxon>Rhabditida</taxon>
        <taxon>Tylenchina</taxon>
        <taxon>Tylenchomorpha</taxon>
        <taxon>Tylenchoidea</taxon>
        <taxon>Meloidogynidae</taxon>
        <taxon>Meloidogyninae</taxon>
        <taxon>Meloidogyne</taxon>
    </lineage>
</organism>
<dbReference type="GO" id="GO:0003729">
    <property type="term" value="F:mRNA binding"/>
    <property type="evidence" value="ECO:0007669"/>
    <property type="project" value="TreeGrafter"/>
</dbReference>
<protein>
    <submittedName>
        <fullName evidence="6">Uncharacterized protein</fullName>
    </submittedName>
</protein>
<evidence type="ECO:0000256" key="1">
    <source>
        <dbReference type="ARBA" id="ARBA00004496"/>
    </source>
</evidence>
<dbReference type="Gene3D" id="2.30.29.30">
    <property type="entry name" value="Pleckstrin-homology domain (PH domain)/Phosphotyrosine-binding domain (PTB)"/>
    <property type="match status" value="2"/>
</dbReference>
<dbReference type="InterPro" id="IPR011993">
    <property type="entry name" value="PH-like_dom_sf"/>
</dbReference>
<keyword evidence="5" id="KW-1185">Reference proteome</keyword>
<dbReference type="Proteomes" id="UP000887560">
    <property type="component" value="Unplaced"/>
</dbReference>
<dbReference type="Pfam" id="PF06058">
    <property type="entry name" value="DCP1"/>
    <property type="match status" value="2"/>
</dbReference>